<dbReference type="GO" id="GO:0005886">
    <property type="term" value="C:plasma membrane"/>
    <property type="evidence" value="ECO:0007669"/>
    <property type="project" value="UniProtKB-SubCell"/>
</dbReference>
<comment type="subcellular location">
    <subcellularLocation>
        <location evidence="1">Cell membrane</location>
        <topology evidence="1">Multi-pass membrane protein</topology>
    </subcellularLocation>
</comment>
<dbReference type="AlphaFoldDB" id="A0A4Y8UIG9"/>
<comment type="caution">
    <text evidence="8">The sequence shown here is derived from an EMBL/GenBank/DDBJ whole genome shotgun (WGS) entry which is preliminary data.</text>
</comment>
<protein>
    <submittedName>
        <fullName evidence="8">RDD family protein</fullName>
    </submittedName>
</protein>
<accession>A0A4Y8UIG9</accession>
<organism evidence="8 9">
    <name type="scientific">Gammaproteobacteria bacterium LSUCC0057</name>
    <dbReference type="NCBI Taxonomy" id="2559237"/>
    <lineage>
        <taxon>Bacteria</taxon>
        <taxon>Pseudomonadati</taxon>
        <taxon>Pseudomonadota</taxon>
        <taxon>Gammaproteobacteria</taxon>
        <taxon>Cellvibrionales</taxon>
        <taxon>Porticoccaceae</taxon>
        <taxon>SAR92 clade</taxon>
    </lineage>
</organism>
<dbReference type="EMBL" id="SPIA01000001">
    <property type="protein sequence ID" value="TFH68656.1"/>
    <property type="molecule type" value="Genomic_DNA"/>
</dbReference>
<feature type="transmembrane region" description="Helical" evidence="6">
    <location>
        <begin position="26"/>
        <end position="51"/>
    </location>
</feature>
<dbReference type="OrthoDB" id="9793824at2"/>
<evidence type="ECO:0000313" key="8">
    <source>
        <dbReference type="EMBL" id="TFH68656.1"/>
    </source>
</evidence>
<feature type="transmembrane region" description="Helical" evidence="6">
    <location>
        <begin position="63"/>
        <end position="85"/>
    </location>
</feature>
<reference evidence="8 9" key="1">
    <citation type="submission" date="2019-03" db="EMBL/GenBank/DDBJ databases">
        <title>Draft genome of Gammaproteobacteria bacterium LSUCC0057, a member of the SAR92 clade.</title>
        <authorList>
            <person name="Lanclos V.C."/>
            <person name="Doiron C."/>
            <person name="Henson M.W."/>
            <person name="Thrash J.C."/>
        </authorList>
    </citation>
    <scope>NUCLEOTIDE SEQUENCE [LARGE SCALE GENOMIC DNA]</scope>
    <source>
        <strain evidence="8 9">LSUCC0057</strain>
    </source>
</reference>
<keyword evidence="4 6" id="KW-1133">Transmembrane helix</keyword>
<evidence type="ECO:0000256" key="2">
    <source>
        <dbReference type="ARBA" id="ARBA00022475"/>
    </source>
</evidence>
<dbReference type="InterPro" id="IPR051791">
    <property type="entry name" value="Pra-immunoreactive"/>
</dbReference>
<proteinExistence type="predicted"/>
<evidence type="ECO:0000256" key="3">
    <source>
        <dbReference type="ARBA" id="ARBA00022692"/>
    </source>
</evidence>
<evidence type="ECO:0000256" key="4">
    <source>
        <dbReference type="ARBA" id="ARBA00022989"/>
    </source>
</evidence>
<keyword evidence="2" id="KW-1003">Cell membrane</keyword>
<feature type="transmembrane region" description="Helical" evidence="6">
    <location>
        <begin position="118"/>
        <end position="137"/>
    </location>
</feature>
<evidence type="ECO:0000256" key="1">
    <source>
        <dbReference type="ARBA" id="ARBA00004651"/>
    </source>
</evidence>
<sequence>MPKPASDDSSFTPLPQAGLLRRLAALVYDLFVLFALTIGYGALVTLLRVVATGSADRDLPATLAIQLPLLAGYWLCLGSYYVICWRKQGQTLGMKAWRLRTQQPGHILINNRQAWQRVVLAPLSMAVLGLGYLLALLPPHQCWHDRATGTEVVVLPKRTKAS</sequence>
<keyword evidence="9" id="KW-1185">Reference proteome</keyword>
<dbReference type="PANTHER" id="PTHR36115">
    <property type="entry name" value="PROLINE-RICH ANTIGEN HOMOLOG-RELATED"/>
    <property type="match status" value="1"/>
</dbReference>
<keyword evidence="5 6" id="KW-0472">Membrane</keyword>
<evidence type="ECO:0000256" key="6">
    <source>
        <dbReference type="SAM" id="Phobius"/>
    </source>
</evidence>
<keyword evidence="3 6" id="KW-0812">Transmembrane</keyword>
<evidence type="ECO:0000256" key="5">
    <source>
        <dbReference type="ARBA" id="ARBA00023136"/>
    </source>
</evidence>
<gene>
    <name evidence="8" type="ORF">E3W66_01480</name>
</gene>
<dbReference type="Pfam" id="PF06271">
    <property type="entry name" value="RDD"/>
    <property type="match status" value="1"/>
</dbReference>
<evidence type="ECO:0000313" key="9">
    <source>
        <dbReference type="Proteomes" id="UP000298133"/>
    </source>
</evidence>
<dbReference type="InterPro" id="IPR010432">
    <property type="entry name" value="RDD"/>
</dbReference>
<evidence type="ECO:0000259" key="7">
    <source>
        <dbReference type="Pfam" id="PF06271"/>
    </source>
</evidence>
<dbReference type="Proteomes" id="UP000298133">
    <property type="component" value="Unassembled WGS sequence"/>
</dbReference>
<dbReference type="PANTHER" id="PTHR36115:SF10">
    <property type="entry name" value="RDD DOMAIN-CONTAINING PROTEIN"/>
    <property type="match status" value="1"/>
</dbReference>
<feature type="domain" description="RDD" evidence="7">
    <location>
        <begin position="17"/>
        <end position="148"/>
    </location>
</feature>
<name>A0A4Y8UIG9_9GAMM</name>